<dbReference type="SUPFAM" id="SSF53383">
    <property type="entry name" value="PLP-dependent transferases"/>
    <property type="match status" value="1"/>
</dbReference>
<accession>A0ABS4U2X2</accession>
<evidence type="ECO:0000256" key="2">
    <source>
        <dbReference type="ARBA" id="ARBA00022576"/>
    </source>
</evidence>
<keyword evidence="7" id="KW-1185">Reference proteome</keyword>
<sequence length="464" mass="49317">MSVTNATGVHPGDPPSVAWFDRVVQLDHYGGSRLPFGCTGASGIVQHFVELAGPQAGRSFDVLDASGGYGSACLGAGSTVVGTALAEAVRTAGYVTDEVASLERALLLERLFGTDGLFADRFPVAEYVVSGRNSGSEAMELALRLALESRFDRRRLKAVAGAERRDVVLAFEGAWHGWSGGLLSLLNRRHYRVGLPTIAPESFGFTVEHIPFGHIDAAREWFARNGDRVLAVVVEPVQGDAGILVPQEGYLRDLAALTANSGALLVADEVLTFAKTGRFFAMSDAQGPIPTDITVIGKSLGMGALSTSMVIARRSLDVRSTGAVATSDLRPLTCAVIRAGLDHIVEDDLLARSAEAGEHLGALLREQLVAEFPELYRETRGVGFLHGVELTEPAAARLGDLRACMIRNGVYVEFMSGAGRRSHGLRYLHPTMRVAPPLVATKDDVESIAARLVAGSTAAQRMTA</sequence>
<keyword evidence="4 5" id="KW-0663">Pyridoxal phosphate</keyword>
<dbReference type="RefSeq" id="WP_209647134.1">
    <property type="nucleotide sequence ID" value="NZ_JAGINW010000001.1"/>
</dbReference>
<dbReference type="Pfam" id="PF00202">
    <property type="entry name" value="Aminotran_3"/>
    <property type="match status" value="1"/>
</dbReference>
<dbReference type="PANTHER" id="PTHR11986:SF79">
    <property type="entry name" value="ACETYLORNITHINE AMINOTRANSFERASE, MITOCHONDRIAL"/>
    <property type="match status" value="1"/>
</dbReference>
<gene>
    <name evidence="6" type="ORF">JOF56_010921</name>
</gene>
<reference evidence="6 7" key="1">
    <citation type="submission" date="2021-03" db="EMBL/GenBank/DDBJ databases">
        <title>Sequencing the genomes of 1000 actinobacteria strains.</title>
        <authorList>
            <person name="Klenk H.-P."/>
        </authorList>
    </citation>
    <scope>NUCLEOTIDE SEQUENCE [LARGE SCALE GENOMIC DNA]</scope>
    <source>
        <strain evidence="6 7">DSM 46670</strain>
    </source>
</reference>
<dbReference type="InterPro" id="IPR015422">
    <property type="entry name" value="PyrdxlP-dep_Trfase_small"/>
</dbReference>
<keyword evidence="2 6" id="KW-0032">Aminotransferase</keyword>
<proteinExistence type="inferred from homology"/>
<dbReference type="Gene3D" id="3.90.1150.10">
    <property type="entry name" value="Aspartate Aminotransferase, domain 1"/>
    <property type="match status" value="1"/>
</dbReference>
<comment type="similarity">
    <text evidence="5">Belongs to the class-III pyridoxal-phosphate-dependent aminotransferase family.</text>
</comment>
<dbReference type="InterPro" id="IPR050103">
    <property type="entry name" value="Class-III_PLP-dep_AT"/>
</dbReference>
<evidence type="ECO:0000256" key="1">
    <source>
        <dbReference type="ARBA" id="ARBA00001933"/>
    </source>
</evidence>
<dbReference type="InterPro" id="IPR015424">
    <property type="entry name" value="PyrdxlP-dep_Trfase"/>
</dbReference>
<dbReference type="Gene3D" id="3.40.640.10">
    <property type="entry name" value="Type I PLP-dependent aspartate aminotransferase-like (Major domain)"/>
    <property type="match status" value="1"/>
</dbReference>
<dbReference type="InterPro" id="IPR015421">
    <property type="entry name" value="PyrdxlP-dep_Trfase_major"/>
</dbReference>
<dbReference type="Proteomes" id="UP001519332">
    <property type="component" value="Unassembled WGS sequence"/>
</dbReference>
<keyword evidence="3" id="KW-0808">Transferase</keyword>
<organism evidence="6 7">
    <name type="scientific">Kibdelosporangium banguiense</name>
    <dbReference type="NCBI Taxonomy" id="1365924"/>
    <lineage>
        <taxon>Bacteria</taxon>
        <taxon>Bacillati</taxon>
        <taxon>Actinomycetota</taxon>
        <taxon>Actinomycetes</taxon>
        <taxon>Pseudonocardiales</taxon>
        <taxon>Pseudonocardiaceae</taxon>
        <taxon>Kibdelosporangium</taxon>
    </lineage>
</organism>
<evidence type="ECO:0000256" key="5">
    <source>
        <dbReference type="RuleBase" id="RU003560"/>
    </source>
</evidence>
<comment type="cofactor">
    <cofactor evidence="1">
        <name>pyridoxal 5'-phosphate</name>
        <dbReference type="ChEBI" id="CHEBI:597326"/>
    </cofactor>
</comment>
<evidence type="ECO:0000313" key="7">
    <source>
        <dbReference type="Proteomes" id="UP001519332"/>
    </source>
</evidence>
<dbReference type="EMBL" id="JAGINW010000001">
    <property type="protein sequence ID" value="MBP2330536.1"/>
    <property type="molecule type" value="Genomic_DNA"/>
</dbReference>
<dbReference type="InterPro" id="IPR005814">
    <property type="entry name" value="Aminotrans_3"/>
</dbReference>
<dbReference type="GO" id="GO:0008483">
    <property type="term" value="F:transaminase activity"/>
    <property type="evidence" value="ECO:0007669"/>
    <property type="project" value="UniProtKB-KW"/>
</dbReference>
<evidence type="ECO:0000256" key="4">
    <source>
        <dbReference type="ARBA" id="ARBA00022898"/>
    </source>
</evidence>
<evidence type="ECO:0000313" key="6">
    <source>
        <dbReference type="EMBL" id="MBP2330536.1"/>
    </source>
</evidence>
<dbReference type="PANTHER" id="PTHR11986">
    <property type="entry name" value="AMINOTRANSFERASE CLASS III"/>
    <property type="match status" value="1"/>
</dbReference>
<protein>
    <submittedName>
        <fullName evidence="6">Acetylornithine/succinyldiaminopimelate/putresci ne aminotransferase</fullName>
    </submittedName>
</protein>
<name>A0ABS4U2X2_9PSEU</name>
<evidence type="ECO:0000256" key="3">
    <source>
        <dbReference type="ARBA" id="ARBA00022679"/>
    </source>
</evidence>
<comment type="caution">
    <text evidence="6">The sequence shown here is derived from an EMBL/GenBank/DDBJ whole genome shotgun (WGS) entry which is preliminary data.</text>
</comment>